<gene>
    <name evidence="2" type="ORF">L0P92_44850</name>
</gene>
<sequence length="181" mass="19123">PAAPPASPPPVPTPKDVADRQSGQGSDEETVTVTQKRLSLMMTREKDQGRQSALRDLAAEAGLDPDSVDAEQIKQVLGDAKKLKEAQLSEEQRREAAFADREKAITAKETTAAETLAAAQAKLQEAQRTSALIGLGAADADLEDALVLLDKALAETPDADADAIAEAAKDLKKRRPALFGT</sequence>
<dbReference type="EMBL" id="JAKEIP010000640">
    <property type="protein sequence ID" value="MCF1600613.1"/>
    <property type="molecule type" value="Genomic_DNA"/>
</dbReference>
<comment type="caution">
    <text evidence="2">The sequence shown here is derived from an EMBL/GenBank/DDBJ whole genome shotgun (WGS) entry which is preliminary data.</text>
</comment>
<reference evidence="2" key="1">
    <citation type="submission" date="2022-01" db="EMBL/GenBank/DDBJ databases">
        <title>Draft Genome Sequences of Seven Type Strains of the Genus Streptomyces.</title>
        <authorList>
            <person name="Aziz S."/>
            <person name="Coretto E."/>
            <person name="Chronakova A."/>
            <person name="Sproer C."/>
            <person name="Huber K."/>
            <person name="Nouioui I."/>
            <person name="Gross H."/>
        </authorList>
    </citation>
    <scope>NUCLEOTIDE SEQUENCE</scope>
    <source>
        <strain evidence="2">DSM 103493</strain>
    </source>
</reference>
<dbReference type="AlphaFoldDB" id="A0A9X1TYW1"/>
<feature type="region of interest" description="Disordered" evidence="1">
    <location>
        <begin position="1"/>
        <end position="33"/>
    </location>
</feature>
<evidence type="ECO:0000313" key="2">
    <source>
        <dbReference type="EMBL" id="MCF1600613.1"/>
    </source>
</evidence>
<protein>
    <submittedName>
        <fullName evidence="2">Uncharacterized protein</fullName>
    </submittedName>
</protein>
<feature type="non-terminal residue" evidence="2">
    <location>
        <position position="181"/>
    </location>
</feature>
<name>A0A9X1TYW1_STRM4</name>
<evidence type="ECO:0000313" key="3">
    <source>
        <dbReference type="Proteomes" id="UP001139384"/>
    </source>
</evidence>
<feature type="compositionally biased region" description="Pro residues" evidence="1">
    <location>
        <begin position="1"/>
        <end position="13"/>
    </location>
</feature>
<keyword evidence="3" id="KW-1185">Reference proteome</keyword>
<dbReference type="Proteomes" id="UP001139384">
    <property type="component" value="Unassembled WGS sequence"/>
</dbReference>
<evidence type="ECO:0000256" key="1">
    <source>
        <dbReference type="SAM" id="MobiDB-lite"/>
    </source>
</evidence>
<feature type="compositionally biased region" description="Polar residues" evidence="1">
    <location>
        <begin position="21"/>
        <end position="33"/>
    </location>
</feature>
<proteinExistence type="predicted"/>
<feature type="non-terminal residue" evidence="2">
    <location>
        <position position="1"/>
    </location>
</feature>
<accession>A0A9X1TYW1</accession>
<organism evidence="2 3">
    <name type="scientific">Streptomyces muensis</name>
    <dbReference type="NCBI Taxonomy" id="1077944"/>
    <lineage>
        <taxon>Bacteria</taxon>
        <taxon>Bacillati</taxon>
        <taxon>Actinomycetota</taxon>
        <taxon>Actinomycetes</taxon>
        <taxon>Kitasatosporales</taxon>
        <taxon>Streptomycetaceae</taxon>
        <taxon>Streptomyces</taxon>
    </lineage>
</organism>
<dbReference type="RefSeq" id="WP_372497444.1">
    <property type="nucleotide sequence ID" value="NZ_JAKEIP010000640.1"/>
</dbReference>